<name>A0AA41U095_9ACTN</name>
<accession>A0AA41U095</accession>
<sequence length="134" mass="14063">MSMWLTLVKTDPARAEEVRRTPDSAAALLDDESSSDAHGEDFRALGDIAEGRAEAEEGTVDWMDVYPALAQATGEGCTALEGDHGHDYVFVLTAAEVAAVTTGLAAEGWTGFLEIARFYEAAATEGRAVVGGIA</sequence>
<reference evidence="2" key="1">
    <citation type="submission" date="2022-01" db="EMBL/GenBank/DDBJ databases">
        <title>Genome-Based Taxonomic Classification of the Phylum Actinobacteria.</title>
        <authorList>
            <person name="Gao Y."/>
        </authorList>
    </citation>
    <scope>NUCLEOTIDE SEQUENCE</scope>
    <source>
        <strain evidence="2">KLBMP 8922</strain>
    </source>
</reference>
<evidence type="ECO:0000313" key="3">
    <source>
        <dbReference type="Proteomes" id="UP001165378"/>
    </source>
</evidence>
<keyword evidence="3" id="KW-1185">Reference proteome</keyword>
<gene>
    <name evidence="2" type="ORF">LZ495_03055</name>
</gene>
<feature type="region of interest" description="Disordered" evidence="1">
    <location>
        <begin position="14"/>
        <end position="39"/>
    </location>
</feature>
<protein>
    <submittedName>
        <fullName evidence="2">Uncharacterized protein</fullName>
    </submittedName>
</protein>
<comment type="caution">
    <text evidence="2">The sequence shown here is derived from an EMBL/GenBank/DDBJ whole genome shotgun (WGS) entry which is preliminary data.</text>
</comment>
<organism evidence="2 3">
    <name type="scientific">Yinghuangia soli</name>
    <dbReference type="NCBI Taxonomy" id="2908204"/>
    <lineage>
        <taxon>Bacteria</taxon>
        <taxon>Bacillati</taxon>
        <taxon>Actinomycetota</taxon>
        <taxon>Actinomycetes</taxon>
        <taxon>Kitasatosporales</taxon>
        <taxon>Streptomycetaceae</taxon>
        <taxon>Yinghuangia</taxon>
    </lineage>
</organism>
<evidence type="ECO:0000256" key="1">
    <source>
        <dbReference type="SAM" id="MobiDB-lite"/>
    </source>
</evidence>
<dbReference type="Proteomes" id="UP001165378">
    <property type="component" value="Unassembled WGS sequence"/>
</dbReference>
<dbReference type="AlphaFoldDB" id="A0AA41U095"/>
<dbReference type="RefSeq" id="WP_235050253.1">
    <property type="nucleotide sequence ID" value="NZ_JAKFHA010000001.1"/>
</dbReference>
<dbReference type="EMBL" id="JAKFHA010000001">
    <property type="protein sequence ID" value="MCF2526202.1"/>
    <property type="molecule type" value="Genomic_DNA"/>
</dbReference>
<evidence type="ECO:0000313" key="2">
    <source>
        <dbReference type="EMBL" id="MCF2526202.1"/>
    </source>
</evidence>
<proteinExistence type="predicted"/>